<dbReference type="Gene3D" id="2.30.30.240">
    <property type="entry name" value="PRC-barrel domain"/>
    <property type="match status" value="1"/>
</dbReference>
<dbReference type="Proteomes" id="UP000752814">
    <property type="component" value="Unassembled WGS sequence"/>
</dbReference>
<dbReference type="AlphaFoldDB" id="A0A8J8TDB8"/>
<evidence type="ECO:0000313" key="1">
    <source>
        <dbReference type="EMBL" id="TQS82844.1"/>
    </source>
</evidence>
<name>A0A8J8TDB8_9ARCH</name>
<proteinExistence type="predicted"/>
<protein>
    <recommendedName>
        <fullName evidence="3">PRC-barrel domain-containing protein</fullName>
    </recommendedName>
</protein>
<dbReference type="GeneID" id="41323774"/>
<evidence type="ECO:0008006" key="3">
    <source>
        <dbReference type="Google" id="ProtNLM"/>
    </source>
</evidence>
<gene>
    <name evidence="1" type="ORF">A3207_02535</name>
</gene>
<dbReference type="RefSeq" id="WP_020449240.1">
    <property type="nucleotide sequence ID" value="NZ_CAYAXV010000005.1"/>
</dbReference>
<dbReference type="InterPro" id="IPR011033">
    <property type="entry name" value="PRC_barrel-like_sf"/>
</dbReference>
<dbReference type="EMBL" id="LVVT01000014">
    <property type="protein sequence ID" value="TQS82844.1"/>
    <property type="molecule type" value="Genomic_DNA"/>
</dbReference>
<sequence>MFKSETLVETRPLEIGETDSKDVVSSDGKILGKMTGVWINTSNWNVEHLIVEMDKNTAEMLDLKKKMLRSTKTALPVRYVGVISDVVKLNSTIEELSGALTESKV</sequence>
<accession>A0A8J8TDB8</accession>
<reference evidence="1" key="1">
    <citation type="submission" date="2016-03" db="EMBL/GenBank/DDBJ databases">
        <authorList>
            <person name="Borrel G."/>
            <person name="Mccann A."/>
            <person name="O'Toole P.W."/>
        </authorList>
    </citation>
    <scope>NUCLEOTIDE SEQUENCE</scope>
    <source>
        <strain evidence="1">183</strain>
    </source>
</reference>
<organism evidence="1 2">
    <name type="scientific">Candidatus Methanomassiliicoccus intestinalis</name>
    <dbReference type="NCBI Taxonomy" id="1406512"/>
    <lineage>
        <taxon>Archaea</taxon>
        <taxon>Methanobacteriati</taxon>
        <taxon>Thermoplasmatota</taxon>
        <taxon>Thermoplasmata</taxon>
        <taxon>Methanomassiliicoccales</taxon>
        <taxon>Methanomassiliicoccaceae</taxon>
        <taxon>Methanomassiliicoccus</taxon>
    </lineage>
</organism>
<dbReference type="SUPFAM" id="SSF50346">
    <property type="entry name" value="PRC-barrel domain"/>
    <property type="match status" value="1"/>
</dbReference>
<evidence type="ECO:0000313" key="2">
    <source>
        <dbReference type="Proteomes" id="UP000752814"/>
    </source>
</evidence>
<comment type="caution">
    <text evidence="1">The sequence shown here is derived from an EMBL/GenBank/DDBJ whole genome shotgun (WGS) entry which is preliminary data.</text>
</comment>